<dbReference type="EMBL" id="ML178844">
    <property type="protein sequence ID" value="TFK97862.1"/>
    <property type="molecule type" value="Genomic_DNA"/>
</dbReference>
<dbReference type="InterPro" id="IPR023210">
    <property type="entry name" value="NADP_OxRdtase_dom"/>
</dbReference>
<evidence type="ECO:0000313" key="4">
    <source>
        <dbReference type="Proteomes" id="UP000305067"/>
    </source>
</evidence>
<sequence>MNTSKLPAGVVFGTAMPHFRSFGEAKKMYDVLEKHKEVKELDTARGYPESERWIGELGLAKKFRTTTKAETFQSGGGRTSSNATKERIQAAAEESLKMLGVDKVYIYLLHAPDEAISWEEQMEAINELHQQGRFEKFGISNFTVSQTKAIHAAASSKSYVLPTVYQGSYSLLFRNIESDLFPTLRSLNIAFQAYSPMAGGFLAKNPEFINNPPKDSRWNPRSASGNLYQYAFNRPKLMEYLRVYTELAKETGLGQAEMAYRWARFHSALDGAKGDTLIVGATKPEQLEETLEILEKGPLEPDVVDKLQEMWEKVKDEAPHHDYFVKYLS</sequence>
<proteinExistence type="predicted"/>
<dbReference type="InterPro" id="IPR036812">
    <property type="entry name" value="NAD(P)_OxRdtase_dom_sf"/>
</dbReference>
<evidence type="ECO:0000259" key="2">
    <source>
        <dbReference type="Pfam" id="PF00248"/>
    </source>
</evidence>
<dbReference type="OrthoDB" id="2310150at2759"/>
<dbReference type="PANTHER" id="PTHR43364">
    <property type="entry name" value="NADH-SPECIFIC METHYLGLYOXAL REDUCTASE-RELATED"/>
    <property type="match status" value="1"/>
</dbReference>
<keyword evidence="4" id="KW-1185">Reference proteome</keyword>
<dbReference type="AlphaFoldDB" id="A0A5C3Q782"/>
<keyword evidence="1" id="KW-0560">Oxidoreductase</keyword>
<name>A0A5C3Q782_9AGAR</name>
<dbReference type="GO" id="GO:0016491">
    <property type="term" value="F:oxidoreductase activity"/>
    <property type="evidence" value="ECO:0007669"/>
    <property type="project" value="UniProtKB-KW"/>
</dbReference>
<evidence type="ECO:0000256" key="1">
    <source>
        <dbReference type="ARBA" id="ARBA00023002"/>
    </source>
</evidence>
<dbReference type="InterPro" id="IPR050523">
    <property type="entry name" value="AKR_Detox_Biosynth"/>
</dbReference>
<dbReference type="PANTHER" id="PTHR43364:SF4">
    <property type="entry name" value="NAD(P)-LINKED OXIDOREDUCTASE SUPERFAMILY PROTEIN"/>
    <property type="match status" value="1"/>
</dbReference>
<reference evidence="3 4" key="1">
    <citation type="journal article" date="2019" name="Nat. Ecol. Evol.">
        <title>Megaphylogeny resolves global patterns of mushroom evolution.</title>
        <authorList>
            <person name="Varga T."/>
            <person name="Krizsan K."/>
            <person name="Foldi C."/>
            <person name="Dima B."/>
            <person name="Sanchez-Garcia M."/>
            <person name="Sanchez-Ramirez S."/>
            <person name="Szollosi G.J."/>
            <person name="Szarkandi J.G."/>
            <person name="Papp V."/>
            <person name="Albert L."/>
            <person name="Andreopoulos W."/>
            <person name="Angelini C."/>
            <person name="Antonin V."/>
            <person name="Barry K.W."/>
            <person name="Bougher N.L."/>
            <person name="Buchanan P."/>
            <person name="Buyck B."/>
            <person name="Bense V."/>
            <person name="Catcheside P."/>
            <person name="Chovatia M."/>
            <person name="Cooper J."/>
            <person name="Damon W."/>
            <person name="Desjardin D."/>
            <person name="Finy P."/>
            <person name="Geml J."/>
            <person name="Haridas S."/>
            <person name="Hughes K."/>
            <person name="Justo A."/>
            <person name="Karasinski D."/>
            <person name="Kautmanova I."/>
            <person name="Kiss B."/>
            <person name="Kocsube S."/>
            <person name="Kotiranta H."/>
            <person name="LaButti K.M."/>
            <person name="Lechner B.E."/>
            <person name="Liimatainen K."/>
            <person name="Lipzen A."/>
            <person name="Lukacs Z."/>
            <person name="Mihaltcheva S."/>
            <person name="Morgado L.N."/>
            <person name="Niskanen T."/>
            <person name="Noordeloos M.E."/>
            <person name="Ohm R.A."/>
            <person name="Ortiz-Santana B."/>
            <person name="Ovrebo C."/>
            <person name="Racz N."/>
            <person name="Riley R."/>
            <person name="Savchenko A."/>
            <person name="Shiryaev A."/>
            <person name="Soop K."/>
            <person name="Spirin V."/>
            <person name="Szebenyi C."/>
            <person name="Tomsovsky M."/>
            <person name="Tulloss R.E."/>
            <person name="Uehling J."/>
            <person name="Grigoriev I.V."/>
            <person name="Vagvolgyi C."/>
            <person name="Papp T."/>
            <person name="Martin F.M."/>
            <person name="Miettinen O."/>
            <person name="Hibbett D.S."/>
            <person name="Nagy L.G."/>
        </authorList>
    </citation>
    <scope>NUCLEOTIDE SEQUENCE [LARGE SCALE GENOMIC DNA]</scope>
    <source>
        <strain evidence="3 4">CBS 309.79</strain>
    </source>
</reference>
<gene>
    <name evidence="3" type="ORF">BDV98DRAFT_596362</name>
</gene>
<evidence type="ECO:0000313" key="3">
    <source>
        <dbReference type="EMBL" id="TFK97862.1"/>
    </source>
</evidence>
<accession>A0A5C3Q782</accession>
<dbReference type="Gene3D" id="3.20.20.100">
    <property type="entry name" value="NADP-dependent oxidoreductase domain"/>
    <property type="match status" value="1"/>
</dbReference>
<dbReference type="Proteomes" id="UP000305067">
    <property type="component" value="Unassembled WGS sequence"/>
</dbReference>
<dbReference type="SUPFAM" id="SSF51430">
    <property type="entry name" value="NAD(P)-linked oxidoreductase"/>
    <property type="match status" value="1"/>
</dbReference>
<dbReference type="Pfam" id="PF00248">
    <property type="entry name" value="Aldo_ket_red"/>
    <property type="match status" value="1"/>
</dbReference>
<dbReference type="STRING" id="1884261.A0A5C3Q782"/>
<protein>
    <submittedName>
        <fullName evidence="3">NADP-dependent oxidoreductase domain-containing protein</fullName>
    </submittedName>
</protein>
<organism evidence="3 4">
    <name type="scientific">Pterulicium gracile</name>
    <dbReference type="NCBI Taxonomy" id="1884261"/>
    <lineage>
        <taxon>Eukaryota</taxon>
        <taxon>Fungi</taxon>
        <taxon>Dikarya</taxon>
        <taxon>Basidiomycota</taxon>
        <taxon>Agaricomycotina</taxon>
        <taxon>Agaricomycetes</taxon>
        <taxon>Agaricomycetidae</taxon>
        <taxon>Agaricales</taxon>
        <taxon>Pleurotineae</taxon>
        <taxon>Pterulaceae</taxon>
        <taxon>Pterulicium</taxon>
    </lineage>
</organism>
<feature type="domain" description="NADP-dependent oxidoreductase" evidence="2">
    <location>
        <begin position="24"/>
        <end position="311"/>
    </location>
</feature>